<dbReference type="PANTHER" id="PTHR31845">
    <property type="entry name" value="FINGER DOMAIN PROTEIN, PUTATIVE-RELATED"/>
    <property type="match status" value="1"/>
</dbReference>
<evidence type="ECO:0000256" key="2">
    <source>
        <dbReference type="ARBA" id="ARBA00022723"/>
    </source>
</evidence>
<name>A0A0D2L750_HYPSF</name>
<dbReference type="CDD" id="cd12148">
    <property type="entry name" value="fungal_TF_MHR"/>
    <property type="match status" value="1"/>
</dbReference>
<protein>
    <recommendedName>
        <fullName evidence="9">Zn(2)-C6 fungal-type domain-containing protein</fullName>
    </recommendedName>
</protein>
<evidence type="ECO:0000256" key="6">
    <source>
        <dbReference type="ARBA" id="ARBA00023242"/>
    </source>
</evidence>
<dbReference type="Pfam" id="PF04082">
    <property type="entry name" value="Fungal_trans"/>
    <property type="match status" value="1"/>
</dbReference>
<feature type="coiled-coil region" evidence="7">
    <location>
        <begin position="262"/>
        <end position="289"/>
    </location>
</feature>
<dbReference type="AlphaFoldDB" id="A0A0D2L750"/>
<evidence type="ECO:0000259" key="9">
    <source>
        <dbReference type="PROSITE" id="PS50048"/>
    </source>
</evidence>
<keyword evidence="4" id="KW-0238">DNA-binding</keyword>
<feature type="compositionally biased region" description="Low complexity" evidence="8">
    <location>
        <begin position="959"/>
        <end position="970"/>
    </location>
</feature>
<keyword evidence="5" id="KW-0804">Transcription</keyword>
<evidence type="ECO:0000256" key="5">
    <source>
        <dbReference type="ARBA" id="ARBA00023163"/>
    </source>
</evidence>
<sequence>MSSQYNGGHWNQNQMNFAPLHLEEEYQFNPISVSGNDSHQQLLDGQPSYGSEAYQYSQQQLPPNPNNSTLHNPYTPPVSNQQHHPRTVPSQHPQGNINPGYAHNVYAQQQRTLPAAEGGIPYRTNPATFNLPAHVQGIEASAVQQATLTPNTFTQALPHEGFPRASTSTHQHEEYYERPPEAPSSGKRPRFQFNEQDDQEGDLTQEQKDANKSKLSRACARCKNLKVRCEAKTETEPCKRCFNGGHECVIPGRKIRRTPPKREYLLSQIQSQAAEIERLMQELEKVSAASASASPQVKSMAQLMSPVLSPSTTPPHAYFSELHAAGVDDLSYSNAAGVNGSNALLNKAVEDWIAKARESLHEFGTFIGIGGAGMPKSYLVEDSDSDDDEFVDVQEELDEGQLGGPDDRYGLAVQDPSGEGTAIREGAASQKHLRHHSSNSSIGTVGTEMTGVTTGTSGTAGTNTVPRPKKGNENFARPANLPVEASPFGLFGKLSLKAGPKSRASSAEPEDHDGSGIANDNFFKPTPAPNALGRRLESAQHQAPTILTRGIVSPAEAEKLFKIFFDNMNLSVSLLDPVLYTAQRTFYRSPFLFTVICAIASRFYAERSDLYAKAMHHAQLAAGNALISGNKNVEMCQAYILLSLYPVPARKWEDQRSWLYLGLAIRTATDLNLHLPTTAKPLNENHAREMLNRTRVWLNCLNLDRSTGSQYGKPPIISSADYIANHSQDWWESSQYNLTNFDIHICAYNAELKVMSAFIAKINSNPDHPTGLNKNVDFERIATETDDELKILMDHWFSRIAKTDLNDPQNCFRTGLLRLAYSYSRLVALSYGFQHAFGKVDDVDENPFLMRCLKAASDVVDAVVHDICRPTQLHFFRHGPEAQSVFVTFASAFLVKLLQPRFASYLTQDTRVEIRTLVQKVIDLLGSPEVAIDDRHGPKLYSRFLEKLMARPMARLDPLSPASASTAALPRQRRPPRTSTMNTPEPAPNSFGAHVYNHPSPTTSHSLSPPPTESALSFESFAPNGPTDPFALETAATLAANNVDGPGVDSLMTGNFFSPPLPFDNAIVQSMQSLTDPSGWQDISLPGFDWMAQFQRNLGLDINEMYEQNMDYLTGPPS</sequence>
<organism evidence="10 11">
    <name type="scientific">Hypholoma sublateritium (strain FD-334 SS-4)</name>
    <dbReference type="NCBI Taxonomy" id="945553"/>
    <lineage>
        <taxon>Eukaryota</taxon>
        <taxon>Fungi</taxon>
        <taxon>Dikarya</taxon>
        <taxon>Basidiomycota</taxon>
        <taxon>Agaricomycotina</taxon>
        <taxon>Agaricomycetes</taxon>
        <taxon>Agaricomycetidae</taxon>
        <taxon>Agaricales</taxon>
        <taxon>Agaricineae</taxon>
        <taxon>Strophariaceae</taxon>
        <taxon>Hypholoma</taxon>
    </lineage>
</organism>
<dbReference type="InterPro" id="IPR007219">
    <property type="entry name" value="XnlR_reg_dom"/>
</dbReference>
<feature type="domain" description="Zn(2)-C6 fungal-type" evidence="9">
    <location>
        <begin position="218"/>
        <end position="250"/>
    </location>
</feature>
<gene>
    <name evidence="10" type="ORF">HYPSUDRAFT_40386</name>
</gene>
<dbReference type="InterPro" id="IPR036864">
    <property type="entry name" value="Zn2-C6_fun-type_DNA-bd_sf"/>
</dbReference>
<feature type="region of interest" description="Disordered" evidence="8">
    <location>
        <begin position="154"/>
        <end position="192"/>
    </location>
</feature>
<dbReference type="GO" id="GO:0006351">
    <property type="term" value="P:DNA-templated transcription"/>
    <property type="evidence" value="ECO:0007669"/>
    <property type="project" value="InterPro"/>
</dbReference>
<dbReference type="GO" id="GO:0000981">
    <property type="term" value="F:DNA-binding transcription factor activity, RNA polymerase II-specific"/>
    <property type="evidence" value="ECO:0007669"/>
    <property type="project" value="InterPro"/>
</dbReference>
<dbReference type="PROSITE" id="PS50048">
    <property type="entry name" value="ZN2_CY6_FUNGAL_2"/>
    <property type="match status" value="1"/>
</dbReference>
<feature type="region of interest" description="Disordered" evidence="8">
    <location>
        <begin position="959"/>
        <end position="1015"/>
    </location>
</feature>
<dbReference type="STRING" id="945553.A0A0D2L750"/>
<dbReference type="SMART" id="SM00906">
    <property type="entry name" value="Fungal_trans"/>
    <property type="match status" value="1"/>
</dbReference>
<evidence type="ECO:0000313" key="10">
    <source>
        <dbReference type="EMBL" id="KJA22912.1"/>
    </source>
</evidence>
<evidence type="ECO:0000256" key="1">
    <source>
        <dbReference type="ARBA" id="ARBA00004123"/>
    </source>
</evidence>
<dbReference type="Gene3D" id="4.10.240.10">
    <property type="entry name" value="Zn(2)-C6 fungal-type DNA-binding domain"/>
    <property type="match status" value="1"/>
</dbReference>
<dbReference type="Proteomes" id="UP000054270">
    <property type="component" value="Unassembled WGS sequence"/>
</dbReference>
<dbReference type="GO" id="GO:0005634">
    <property type="term" value="C:nucleus"/>
    <property type="evidence" value="ECO:0007669"/>
    <property type="project" value="UniProtKB-SubCell"/>
</dbReference>
<dbReference type="InterPro" id="IPR001138">
    <property type="entry name" value="Zn2Cys6_DnaBD"/>
</dbReference>
<keyword evidence="2" id="KW-0479">Metal-binding</keyword>
<comment type="subcellular location">
    <subcellularLocation>
        <location evidence="1">Nucleus</location>
    </subcellularLocation>
</comment>
<keyword evidence="6" id="KW-0539">Nucleus</keyword>
<evidence type="ECO:0000256" key="4">
    <source>
        <dbReference type="ARBA" id="ARBA00023125"/>
    </source>
</evidence>
<dbReference type="GO" id="GO:0008270">
    <property type="term" value="F:zinc ion binding"/>
    <property type="evidence" value="ECO:0007669"/>
    <property type="project" value="InterPro"/>
</dbReference>
<feature type="region of interest" description="Disordered" evidence="8">
    <location>
        <begin position="427"/>
        <end position="480"/>
    </location>
</feature>
<dbReference type="GO" id="GO:0000976">
    <property type="term" value="F:transcription cis-regulatory region binding"/>
    <property type="evidence" value="ECO:0007669"/>
    <property type="project" value="TreeGrafter"/>
</dbReference>
<feature type="compositionally biased region" description="Low complexity" evidence="8">
    <location>
        <begin position="443"/>
        <end position="465"/>
    </location>
</feature>
<evidence type="ECO:0000256" key="3">
    <source>
        <dbReference type="ARBA" id="ARBA00023015"/>
    </source>
</evidence>
<dbReference type="PANTHER" id="PTHR31845:SF19">
    <property type="entry name" value="TRANSCRIPTION FACTOR DOMAIN-CONTAINING PROTEIN"/>
    <property type="match status" value="1"/>
</dbReference>
<dbReference type="CDD" id="cd00067">
    <property type="entry name" value="GAL4"/>
    <property type="match status" value="1"/>
</dbReference>
<dbReference type="InterPro" id="IPR051089">
    <property type="entry name" value="prtT"/>
</dbReference>
<evidence type="ECO:0000256" key="8">
    <source>
        <dbReference type="SAM" id="MobiDB-lite"/>
    </source>
</evidence>
<dbReference type="OrthoDB" id="39175at2759"/>
<keyword evidence="3" id="KW-0805">Transcription regulation</keyword>
<keyword evidence="7" id="KW-0175">Coiled coil</keyword>
<evidence type="ECO:0000256" key="7">
    <source>
        <dbReference type="SAM" id="Coils"/>
    </source>
</evidence>
<dbReference type="SMART" id="SM00066">
    <property type="entry name" value="GAL4"/>
    <property type="match status" value="1"/>
</dbReference>
<proteinExistence type="predicted"/>
<feature type="region of interest" description="Disordered" evidence="8">
    <location>
        <begin position="54"/>
        <end position="99"/>
    </location>
</feature>
<feature type="region of interest" description="Disordered" evidence="8">
    <location>
        <begin position="500"/>
        <end position="537"/>
    </location>
</feature>
<dbReference type="EMBL" id="KN817546">
    <property type="protein sequence ID" value="KJA22912.1"/>
    <property type="molecule type" value="Genomic_DNA"/>
</dbReference>
<evidence type="ECO:0000313" key="11">
    <source>
        <dbReference type="Proteomes" id="UP000054270"/>
    </source>
</evidence>
<feature type="compositionally biased region" description="Basic and acidic residues" evidence="8">
    <location>
        <begin position="170"/>
        <end position="180"/>
    </location>
</feature>
<dbReference type="SUPFAM" id="SSF57701">
    <property type="entry name" value="Zn2/Cys6 DNA-binding domain"/>
    <property type="match status" value="1"/>
</dbReference>
<dbReference type="OMA" id="RCKGLKV"/>
<accession>A0A0D2L750</accession>
<dbReference type="PROSITE" id="PS00463">
    <property type="entry name" value="ZN2_CY6_FUNGAL_1"/>
    <property type="match status" value="1"/>
</dbReference>
<reference evidence="11" key="1">
    <citation type="submission" date="2014-04" db="EMBL/GenBank/DDBJ databases">
        <title>Evolutionary Origins and Diversification of the Mycorrhizal Mutualists.</title>
        <authorList>
            <consortium name="DOE Joint Genome Institute"/>
            <consortium name="Mycorrhizal Genomics Consortium"/>
            <person name="Kohler A."/>
            <person name="Kuo A."/>
            <person name="Nagy L.G."/>
            <person name="Floudas D."/>
            <person name="Copeland A."/>
            <person name="Barry K.W."/>
            <person name="Cichocki N."/>
            <person name="Veneault-Fourrey C."/>
            <person name="LaButti K."/>
            <person name="Lindquist E.A."/>
            <person name="Lipzen A."/>
            <person name="Lundell T."/>
            <person name="Morin E."/>
            <person name="Murat C."/>
            <person name="Riley R."/>
            <person name="Ohm R."/>
            <person name="Sun H."/>
            <person name="Tunlid A."/>
            <person name="Henrissat B."/>
            <person name="Grigoriev I.V."/>
            <person name="Hibbett D.S."/>
            <person name="Martin F."/>
        </authorList>
    </citation>
    <scope>NUCLEOTIDE SEQUENCE [LARGE SCALE GENOMIC DNA]</scope>
    <source>
        <strain evidence="11">FD-334 SS-4</strain>
    </source>
</reference>
<feature type="compositionally biased region" description="Polar residues" evidence="8">
    <location>
        <begin position="54"/>
        <end position="97"/>
    </location>
</feature>
<keyword evidence="11" id="KW-1185">Reference proteome</keyword>